<dbReference type="AlphaFoldDB" id="A0A7X3CUT8"/>
<reference evidence="6 7" key="1">
    <citation type="submission" date="2019-11" db="EMBL/GenBank/DDBJ databases">
        <title>Draft genome sequences of five Paenibacillus species of dairy origin.</title>
        <authorList>
            <person name="Olajide A.M."/>
            <person name="Chen S."/>
            <person name="Lapointe G."/>
        </authorList>
    </citation>
    <scope>NUCLEOTIDE SEQUENCE [LARGE SCALE GENOMIC DNA]</scope>
    <source>
        <strain evidence="6 7">2CS3</strain>
    </source>
</reference>
<name>A0A7X3CUT8_9BACL</name>
<comment type="similarity">
    <text evidence="2">Belongs to the glycosyltransferase 2 family.</text>
</comment>
<evidence type="ECO:0000259" key="5">
    <source>
        <dbReference type="Pfam" id="PF00535"/>
    </source>
</evidence>
<evidence type="ECO:0000256" key="1">
    <source>
        <dbReference type="ARBA" id="ARBA00004776"/>
    </source>
</evidence>
<dbReference type="EMBL" id="WNZX01000015">
    <property type="protein sequence ID" value="MUG72489.1"/>
    <property type="molecule type" value="Genomic_DNA"/>
</dbReference>
<keyword evidence="7" id="KW-1185">Reference proteome</keyword>
<feature type="domain" description="Glycosyltransferase 2-like" evidence="5">
    <location>
        <begin position="7"/>
        <end position="165"/>
    </location>
</feature>
<accession>A0A7X3CUT8</accession>
<evidence type="ECO:0000256" key="4">
    <source>
        <dbReference type="ARBA" id="ARBA00022679"/>
    </source>
</evidence>
<evidence type="ECO:0000256" key="3">
    <source>
        <dbReference type="ARBA" id="ARBA00022676"/>
    </source>
</evidence>
<dbReference type="RefSeq" id="WP_155615216.1">
    <property type="nucleotide sequence ID" value="NZ_WNZX01000015.1"/>
</dbReference>
<comment type="caution">
    <text evidence="6">The sequence shown here is derived from an EMBL/GenBank/DDBJ whole genome shotgun (WGS) entry which is preliminary data.</text>
</comment>
<dbReference type="InterPro" id="IPR029044">
    <property type="entry name" value="Nucleotide-diphossugar_trans"/>
</dbReference>
<keyword evidence="4 6" id="KW-0808">Transferase</keyword>
<dbReference type="Pfam" id="PF00535">
    <property type="entry name" value="Glycos_transf_2"/>
    <property type="match status" value="1"/>
</dbReference>
<sequence length="299" mass="34992">MKEPCVSIVMLCWNRKEDVYESLQRIREIEYGALEVIVVDNGSTDGTQTMVEQEFPEARLIRMYKNLGIEAYNIGFENASGEYIVILDDDSFPAKQAIRRMVDKFQKDPQLGVVAFDVRNYFNYDEVKTMEAESGDVNTAAITKDYLMSFNGAGAGVRKDIFKEVGFYPEDFFLYNNELDVAFRILDLNYKIEFFSDVVAYHKFSPQNRASWRAPYYYTRNAFWIVWKNYPIRAAVKQTLKLIYDCLYASMEQRTNVYLKALIAAFSQSDAIRNKRKAVRSDIVQRLRVPFDVFFTFYR</sequence>
<evidence type="ECO:0000256" key="2">
    <source>
        <dbReference type="ARBA" id="ARBA00006739"/>
    </source>
</evidence>
<proteinExistence type="inferred from homology"/>
<dbReference type="PANTHER" id="PTHR43179">
    <property type="entry name" value="RHAMNOSYLTRANSFERASE WBBL"/>
    <property type="match status" value="1"/>
</dbReference>
<dbReference type="PANTHER" id="PTHR43179:SF12">
    <property type="entry name" value="GALACTOFURANOSYLTRANSFERASE GLFT2"/>
    <property type="match status" value="1"/>
</dbReference>
<dbReference type="GO" id="GO:0016757">
    <property type="term" value="F:glycosyltransferase activity"/>
    <property type="evidence" value="ECO:0007669"/>
    <property type="project" value="UniProtKB-KW"/>
</dbReference>
<protein>
    <submittedName>
        <fullName evidence="6">Glycosyltransferase</fullName>
    </submittedName>
</protein>
<keyword evidence="3" id="KW-0328">Glycosyltransferase</keyword>
<gene>
    <name evidence="6" type="ORF">GNP93_17615</name>
</gene>
<dbReference type="SUPFAM" id="SSF53448">
    <property type="entry name" value="Nucleotide-diphospho-sugar transferases"/>
    <property type="match status" value="1"/>
</dbReference>
<dbReference type="Proteomes" id="UP000450917">
    <property type="component" value="Unassembled WGS sequence"/>
</dbReference>
<organism evidence="6 7">
    <name type="scientific">Paenibacillus validus</name>
    <dbReference type="NCBI Taxonomy" id="44253"/>
    <lineage>
        <taxon>Bacteria</taxon>
        <taxon>Bacillati</taxon>
        <taxon>Bacillota</taxon>
        <taxon>Bacilli</taxon>
        <taxon>Bacillales</taxon>
        <taxon>Paenibacillaceae</taxon>
        <taxon>Paenibacillus</taxon>
    </lineage>
</organism>
<evidence type="ECO:0000313" key="6">
    <source>
        <dbReference type="EMBL" id="MUG72489.1"/>
    </source>
</evidence>
<evidence type="ECO:0000313" key="7">
    <source>
        <dbReference type="Proteomes" id="UP000450917"/>
    </source>
</evidence>
<dbReference type="InterPro" id="IPR001173">
    <property type="entry name" value="Glyco_trans_2-like"/>
</dbReference>
<dbReference type="Gene3D" id="3.90.550.10">
    <property type="entry name" value="Spore Coat Polysaccharide Biosynthesis Protein SpsA, Chain A"/>
    <property type="match status" value="1"/>
</dbReference>
<comment type="pathway">
    <text evidence="1">Cell wall biogenesis; cell wall polysaccharide biosynthesis.</text>
</comment>